<dbReference type="Proteomes" id="UP000184082">
    <property type="component" value="Unassembled WGS sequence"/>
</dbReference>
<dbReference type="PANTHER" id="PTHR43155:SF2">
    <property type="entry name" value="CYCLIC DI-GMP PHOSPHODIESTERASE PA4108"/>
    <property type="match status" value="1"/>
</dbReference>
<sequence length="343" mass="39239">MKLVIVDELKEGMILGEDIVGKYSILYASKGTILNKNIIDGIKRLGIKYIYVIKNKDDDVLLVDKKLDKEYRRTLDYFKNVYFNVKIGKKIVVDELQEVVQPLVNEVKNSINILNRLKQMEINDLYTYKHSINVCVISTMIGKWMNFSQNELNEIAIAGLFHDIGKSKIPNEILNKAGKLTKEEFEVMKSHTLEGYKILKNTDCISDDIAYGALQHHERIDGKGYPNGLKNDQIHIYAKIISIADIYDAMTSNRVYRNKTSPFKVAELIFNDSFGHLDPHIANLFLKGISQFYVGNIVKLNNGEVGEVILVNKNNPTRPLVKVKDKYIDLSKNYSFEITDVIL</sequence>
<proteinExistence type="predicted"/>
<dbReference type="Pfam" id="PF13487">
    <property type="entry name" value="HD_5"/>
    <property type="match status" value="1"/>
</dbReference>
<protein>
    <submittedName>
        <fullName evidence="3">HD-GYP domain, c-di-GMP phosphodiesterase class II (Or its inactivated variant)</fullName>
    </submittedName>
</protein>
<evidence type="ECO:0000259" key="2">
    <source>
        <dbReference type="PROSITE" id="PS51832"/>
    </source>
</evidence>
<evidence type="ECO:0000313" key="3">
    <source>
        <dbReference type="EMBL" id="SHK53265.1"/>
    </source>
</evidence>
<organism evidence="3 4">
    <name type="scientific">Caminicella sporogenes DSM 14501</name>
    <dbReference type="NCBI Taxonomy" id="1121266"/>
    <lineage>
        <taxon>Bacteria</taxon>
        <taxon>Bacillati</taxon>
        <taxon>Bacillota</taxon>
        <taxon>Clostridia</taxon>
        <taxon>Peptostreptococcales</taxon>
        <taxon>Caminicellaceae</taxon>
        <taxon>Caminicella</taxon>
    </lineage>
</organism>
<dbReference type="SMART" id="SM00471">
    <property type="entry name" value="HDc"/>
    <property type="match status" value="1"/>
</dbReference>
<dbReference type="InterPro" id="IPR037522">
    <property type="entry name" value="HD_GYP_dom"/>
</dbReference>
<dbReference type="EMBL" id="FRAJ01000024">
    <property type="protein sequence ID" value="SHK53265.1"/>
    <property type="molecule type" value="Genomic_DNA"/>
</dbReference>
<dbReference type="InterPro" id="IPR003607">
    <property type="entry name" value="HD/PDEase_dom"/>
</dbReference>
<dbReference type="AlphaFoldDB" id="A0A1M6T8G3"/>
<dbReference type="RefSeq" id="WP_072968623.1">
    <property type="nucleotide sequence ID" value="NZ_FRAJ01000024.1"/>
</dbReference>
<dbReference type="SUPFAM" id="SSF109604">
    <property type="entry name" value="HD-domain/PDEase-like"/>
    <property type="match status" value="1"/>
</dbReference>
<reference evidence="3 4" key="1">
    <citation type="submission" date="2016-11" db="EMBL/GenBank/DDBJ databases">
        <authorList>
            <person name="Jaros S."/>
            <person name="Januszkiewicz K."/>
            <person name="Wedrychowicz H."/>
        </authorList>
    </citation>
    <scope>NUCLEOTIDE SEQUENCE [LARGE SCALE GENOMIC DNA]</scope>
    <source>
        <strain evidence="3 4">DSM 14501</strain>
    </source>
</reference>
<evidence type="ECO:0000259" key="1">
    <source>
        <dbReference type="PROSITE" id="PS51831"/>
    </source>
</evidence>
<dbReference type="PANTHER" id="PTHR43155">
    <property type="entry name" value="CYCLIC DI-GMP PHOSPHODIESTERASE PA4108-RELATED"/>
    <property type="match status" value="1"/>
</dbReference>
<dbReference type="InterPro" id="IPR006674">
    <property type="entry name" value="HD_domain"/>
</dbReference>
<dbReference type="PROSITE" id="PS51832">
    <property type="entry name" value="HD_GYP"/>
    <property type="match status" value="1"/>
</dbReference>
<evidence type="ECO:0000313" key="4">
    <source>
        <dbReference type="Proteomes" id="UP000184082"/>
    </source>
</evidence>
<keyword evidence="4" id="KW-1185">Reference proteome</keyword>
<feature type="domain" description="HD-GYP" evidence="2">
    <location>
        <begin position="105"/>
        <end position="301"/>
    </location>
</feature>
<accession>A0A1M6T8G3</accession>
<dbReference type="PROSITE" id="PS51831">
    <property type="entry name" value="HD"/>
    <property type="match status" value="1"/>
</dbReference>
<feature type="domain" description="HD" evidence="1">
    <location>
        <begin position="127"/>
        <end position="250"/>
    </location>
</feature>
<dbReference type="Gene3D" id="1.10.3210.10">
    <property type="entry name" value="Hypothetical protein af1432"/>
    <property type="match status" value="1"/>
</dbReference>
<gene>
    <name evidence="3" type="ORF">SAMN02745883_02273</name>
</gene>
<name>A0A1M6T8G3_9FIRM</name>
<dbReference type="STRING" id="1121266.SAMN02745883_02273"/>
<dbReference type="CDD" id="cd00077">
    <property type="entry name" value="HDc"/>
    <property type="match status" value="1"/>
</dbReference>